<evidence type="ECO:0000256" key="4">
    <source>
        <dbReference type="ARBA" id="ARBA00022692"/>
    </source>
</evidence>
<dbReference type="GO" id="GO:0016020">
    <property type="term" value="C:membrane"/>
    <property type="evidence" value="ECO:0007669"/>
    <property type="project" value="InterPro"/>
</dbReference>
<evidence type="ECO:0000256" key="7">
    <source>
        <dbReference type="ARBA" id="ARBA00023316"/>
    </source>
</evidence>
<dbReference type="AlphaFoldDB" id="A0AA36EGD9"/>
<gene>
    <name evidence="9" type="ORF">LSALG_LOCUS34103</name>
</gene>
<comment type="subcellular location">
    <subcellularLocation>
        <location evidence="1">Endomembrane system</location>
    </subcellularLocation>
</comment>
<evidence type="ECO:0000256" key="1">
    <source>
        <dbReference type="ARBA" id="ARBA00004308"/>
    </source>
</evidence>
<dbReference type="GO" id="GO:0012505">
    <property type="term" value="C:endomembrane system"/>
    <property type="evidence" value="ECO:0007669"/>
    <property type="project" value="UniProtKB-SubCell"/>
</dbReference>
<evidence type="ECO:0000256" key="2">
    <source>
        <dbReference type="ARBA" id="ARBA00022676"/>
    </source>
</evidence>
<keyword evidence="10" id="KW-1185">Reference proteome</keyword>
<evidence type="ECO:0000256" key="8">
    <source>
        <dbReference type="SAM" id="Phobius"/>
    </source>
</evidence>
<dbReference type="Pfam" id="PF03552">
    <property type="entry name" value="Cellulose_synt"/>
    <property type="match status" value="1"/>
</dbReference>
<reference evidence="9" key="1">
    <citation type="submission" date="2023-04" db="EMBL/GenBank/DDBJ databases">
        <authorList>
            <person name="Vijverberg K."/>
            <person name="Xiong W."/>
            <person name="Schranz E."/>
        </authorList>
    </citation>
    <scope>NUCLEOTIDE SEQUENCE</scope>
</reference>
<dbReference type="GO" id="GO:0016760">
    <property type="term" value="F:cellulose synthase (UDP-forming) activity"/>
    <property type="evidence" value="ECO:0007669"/>
    <property type="project" value="InterPro"/>
</dbReference>
<dbReference type="GO" id="GO:0071555">
    <property type="term" value="P:cell wall organization"/>
    <property type="evidence" value="ECO:0007669"/>
    <property type="project" value="UniProtKB-KW"/>
</dbReference>
<dbReference type="Proteomes" id="UP001177003">
    <property type="component" value="Chromosome 7"/>
</dbReference>
<organism evidence="9 10">
    <name type="scientific">Lactuca saligna</name>
    <name type="common">Willowleaf lettuce</name>
    <dbReference type="NCBI Taxonomy" id="75948"/>
    <lineage>
        <taxon>Eukaryota</taxon>
        <taxon>Viridiplantae</taxon>
        <taxon>Streptophyta</taxon>
        <taxon>Embryophyta</taxon>
        <taxon>Tracheophyta</taxon>
        <taxon>Spermatophyta</taxon>
        <taxon>Magnoliopsida</taxon>
        <taxon>eudicotyledons</taxon>
        <taxon>Gunneridae</taxon>
        <taxon>Pentapetalae</taxon>
        <taxon>asterids</taxon>
        <taxon>campanulids</taxon>
        <taxon>Asterales</taxon>
        <taxon>Asteraceae</taxon>
        <taxon>Cichorioideae</taxon>
        <taxon>Cichorieae</taxon>
        <taxon>Lactucinae</taxon>
        <taxon>Lactuca</taxon>
    </lineage>
</organism>
<keyword evidence="5 8" id="KW-1133">Transmembrane helix</keyword>
<sequence>MDLSLAPKKFENSTLLIDSIPVAEFQSQQLAVHPPGALTISRELLDASIVVEATSMISCWGEDKTELGKRVGRIYESVMEDVLRWATCSVEIFFSRNNALLASSSMKILQRVANHNVAMYPFIFILLIEYCFPLLICT</sequence>
<keyword evidence="4 8" id="KW-0812">Transmembrane</keyword>
<dbReference type="EMBL" id="OX465083">
    <property type="protein sequence ID" value="CAI9295149.1"/>
    <property type="molecule type" value="Genomic_DNA"/>
</dbReference>
<dbReference type="GO" id="GO:0030244">
    <property type="term" value="P:cellulose biosynthetic process"/>
    <property type="evidence" value="ECO:0007669"/>
    <property type="project" value="InterPro"/>
</dbReference>
<feature type="transmembrane region" description="Helical" evidence="8">
    <location>
        <begin position="117"/>
        <end position="136"/>
    </location>
</feature>
<dbReference type="PANTHER" id="PTHR13301">
    <property type="entry name" value="X-BOX TRANSCRIPTION FACTOR-RELATED"/>
    <property type="match status" value="1"/>
</dbReference>
<keyword evidence="7" id="KW-0961">Cell wall biogenesis/degradation</keyword>
<evidence type="ECO:0000256" key="3">
    <source>
        <dbReference type="ARBA" id="ARBA00022679"/>
    </source>
</evidence>
<evidence type="ECO:0000256" key="6">
    <source>
        <dbReference type="ARBA" id="ARBA00023136"/>
    </source>
</evidence>
<evidence type="ECO:0000256" key="5">
    <source>
        <dbReference type="ARBA" id="ARBA00022989"/>
    </source>
</evidence>
<dbReference type="InterPro" id="IPR005150">
    <property type="entry name" value="Cellulose_synth"/>
</dbReference>
<evidence type="ECO:0000313" key="10">
    <source>
        <dbReference type="Proteomes" id="UP001177003"/>
    </source>
</evidence>
<keyword evidence="2" id="KW-0328">Glycosyltransferase</keyword>
<accession>A0AA36EGD9</accession>
<protein>
    <submittedName>
        <fullName evidence="9">Uncharacterized protein</fullName>
    </submittedName>
</protein>
<proteinExistence type="predicted"/>
<name>A0AA36EGD9_LACSI</name>
<keyword evidence="3" id="KW-0808">Transferase</keyword>
<evidence type="ECO:0000313" key="9">
    <source>
        <dbReference type="EMBL" id="CAI9295149.1"/>
    </source>
</evidence>
<keyword evidence="6 8" id="KW-0472">Membrane</keyword>